<keyword evidence="4" id="KW-1185">Reference proteome</keyword>
<dbReference type="RefSeq" id="WP_300991869.1">
    <property type="nucleotide sequence ID" value="NZ_CP129235.1"/>
</dbReference>
<dbReference type="Proteomes" id="UP001172142">
    <property type="component" value="Unassembled WGS sequence"/>
</dbReference>
<evidence type="ECO:0000256" key="1">
    <source>
        <dbReference type="SAM" id="SignalP"/>
    </source>
</evidence>
<gene>
    <name evidence="3" type="ORF">QWY13_18340</name>
</gene>
<dbReference type="EMBL" id="JAUJWU010000007">
    <property type="protein sequence ID" value="MDN7247425.1"/>
    <property type="molecule type" value="Genomic_DNA"/>
</dbReference>
<dbReference type="SUPFAM" id="SSF52266">
    <property type="entry name" value="SGNH hydrolase"/>
    <property type="match status" value="1"/>
</dbReference>
<accession>A0ABT8NHP2</accession>
<proteinExistence type="predicted"/>
<dbReference type="Gene3D" id="3.40.50.1110">
    <property type="entry name" value="SGNH hydrolase"/>
    <property type="match status" value="1"/>
</dbReference>
<dbReference type="InterPro" id="IPR013830">
    <property type="entry name" value="SGNH_hydro"/>
</dbReference>
<dbReference type="PANTHER" id="PTHR30383">
    <property type="entry name" value="THIOESTERASE 1/PROTEASE 1/LYSOPHOSPHOLIPASE L1"/>
    <property type="match status" value="1"/>
</dbReference>
<keyword evidence="1" id="KW-0732">Signal</keyword>
<evidence type="ECO:0000313" key="4">
    <source>
        <dbReference type="Proteomes" id="UP001172142"/>
    </source>
</evidence>
<evidence type="ECO:0000313" key="3">
    <source>
        <dbReference type="EMBL" id="MDN7247425.1"/>
    </source>
</evidence>
<sequence length="305" mass="33432">MSNLKKFWTAMLAIAFLISGSMTVQAEVRIPAVYIALGDSLAAGQTPNSQIDAGYSDMIAQELARHQPVAFYTKNLAFPGFTTEDVLKRIQSLEAKEVLASANIITLSAGANDLLPLIQSNPAEGSLAFQQIQVDFALNKARINLEAIIAELKKTAPQADLYVMGYYFAYPHVRDTQKQGTGKQLDQLNAILKQTSEKAGAQFVSVDQSFGKNAIDKIPNPADVHPNIKGYQAMANAFLEQYQNGWEVEDKELPAAAPKTFEEMLQILEQGGEERSATIDGVTSVRPSEKMEIEYLALREVVPYA</sequence>
<reference evidence="3 4" key="1">
    <citation type="submission" date="2023-07" db="EMBL/GenBank/DDBJ databases">
        <title>Novel species in genus Planococcus.</title>
        <authorList>
            <person name="Ning S."/>
        </authorList>
    </citation>
    <scope>NUCLEOTIDE SEQUENCE [LARGE SCALE GENOMIC DNA]</scope>
    <source>
        <strain evidence="3 4">N017</strain>
    </source>
</reference>
<comment type="caution">
    <text evidence="3">The sequence shown here is derived from an EMBL/GenBank/DDBJ whole genome shotgun (WGS) entry which is preliminary data.</text>
</comment>
<dbReference type="PANTHER" id="PTHR30383:SF5">
    <property type="entry name" value="SGNH HYDROLASE-TYPE ESTERASE DOMAIN-CONTAINING PROTEIN"/>
    <property type="match status" value="1"/>
</dbReference>
<dbReference type="InterPro" id="IPR036514">
    <property type="entry name" value="SGNH_hydro_sf"/>
</dbReference>
<name>A0ABT8NHP2_9BACL</name>
<feature type="signal peptide" evidence="1">
    <location>
        <begin position="1"/>
        <end position="26"/>
    </location>
</feature>
<dbReference type="Pfam" id="PF13472">
    <property type="entry name" value="Lipase_GDSL_2"/>
    <property type="match status" value="1"/>
</dbReference>
<protein>
    <submittedName>
        <fullName evidence="3">SGNH/GDSL hydrolase family protein</fullName>
        <ecNumber evidence="3">3.1.-.-</ecNumber>
    </submittedName>
</protein>
<keyword evidence="3" id="KW-0378">Hydrolase</keyword>
<feature type="domain" description="SGNH hydrolase-type esterase" evidence="2">
    <location>
        <begin position="36"/>
        <end position="233"/>
    </location>
</feature>
<evidence type="ECO:0000259" key="2">
    <source>
        <dbReference type="Pfam" id="PF13472"/>
    </source>
</evidence>
<dbReference type="InterPro" id="IPR051532">
    <property type="entry name" value="Ester_Hydrolysis_Enzymes"/>
</dbReference>
<organism evidence="3 4">
    <name type="scientific">Planococcus shenhongbingii</name>
    <dbReference type="NCBI Taxonomy" id="3058398"/>
    <lineage>
        <taxon>Bacteria</taxon>
        <taxon>Bacillati</taxon>
        <taxon>Bacillota</taxon>
        <taxon>Bacilli</taxon>
        <taxon>Bacillales</taxon>
        <taxon>Caryophanaceae</taxon>
        <taxon>Planococcus</taxon>
    </lineage>
</organism>
<dbReference type="EC" id="3.1.-.-" evidence="3"/>
<dbReference type="GO" id="GO:0016787">
    <property type="term" value="F:hydrolase activity"/>
    <property type="evidence" value="ECO:0007669"/>
    <property type="project" value="UniProtKB-KW"/>
</dbReference>
<feature type="chain" id="PRO_5045369892" evidence="1">
    <location>
        <begin position="27"/>
        <end position="305"/>
    </location>
</feature>